<dbReference type="Proteomes" id="UP000521943">
    <property type="component" value="Unassembled WGS sequence"/>
</dbReference>
<evidence type="ECO:0000313" key="3">
    <source>
        <dbReference type="Proteomes" id="UP000521943"/>
    </source>
</evidence>
<dbReference type="EMBL" id="JACGCI010000209">
    <property type="protein sequence ID" value="KAF6741977.1"/>
    <property type="molecule type" value="Genomic_DNA"/>
</dbReference>
<feature type="region of interest" description="Disordered" evidence="1">
    <location>
        <begin position="216"/>
        <end position="237"/>
    </location>
</feature>
<sequence length="249" mass="28121">MEWTKRYLLPGHAVQHGEIDPWLQANGRAIPDLGYVNLRSVGTERWNPDAGYSPSGLKDDYVTRASSKWLSCRLKDFLLLECTGVMINPARAAVTQVEVLRKGQQIYFTAPSNIAPSRRNGSPRTVCYFISGIVAKSLLRQPMTKPENSLFATPDHRIILWGFKHEFQRALSYLGAVSHHRNLVFDSCFGECLVFKTLPEGYTRAPIMAPFVSEAEPYQHGPSDPTDNTRHFSSYDFPNGLRYDTEVLP</sequence>
<comment type="caution">
    <text evidence="2">The sequence shown here is derived from an EMBL/GenBank/DDBJ whole genome shotgun (WGS) entry which is preliminary data.</text>
</comment>
<gene>
    <name evidence="2" type="ORF">DFP72DRAFT_1082838</name>
</gene>
<evidence type="ECO:0000313" key="2">
    <source>
        <dbReference type="EMBL" id="KAF6741977.1"/>
    </source>
</evidence>
<evidence type="ECO:0000256" key="1">
    <source>
        <dbReference type="SAM" id="MobiDB-lite"/>
    </source>
</evidence>
<proteinExistence type="predicted"/>
<dbReference type="AlphaFoldDB" id="A0A8H6LV63"/>
<organism evidence="2 3">
    <name type="scientific">Ephemerocybe angulata</name>
    <dbReference type="NCBI Taxonomy" id="980116"/>
    <lineage>
        <taxon>Eukaryota</taxon>
        <taxon>Fungi</taxon>
        <taxon>Dikarya</taxon>
        <taxon>Basidiomycota</taxon>
        <taxon>Agaricomycotina</taxon>
        <taxon>Agaricomycetes</taxon>
        <taxon>Agaricomycetidae</taxon>
        <taxon>Agaricales</taxon>
        <taxon>Agaricineae</taxon>
        <taxon>Psathyrellaceae</taxon>
        <taxon>Ephemerocybe</taxon>
    </lineage>
</organism>
<reference evidence="2 3" key="1">
    <citation type="submission" date="2020-07" db="EMBL/GenBank/DDBJ databases">
        <title>Comparative genomics of pyrophilous fungi reveals a link between fire events and developmental genes.</title>
        <authorList>
            <consortium name="DOE Joint Genome Institute"/>
            <person name="Steindorff A.S."/>
            <person name="Carver A."/>
            <person name="Calhoun S."/>
            <person name="Stillman K."/>
            <person name="Liu H."/>
            <person name="Lipzen A."/>
            <person name="Pangilinan J."/>
            <person name="Labutti K."/>
            <person name="Bruns T.D."/>
            <person name="Grigoriev I.V."/>
        </authorList>
    </citation>
    <scope>NUCLEOTIDE SEQUENCE [LARGE SCALE GENOMIC DNA]</scope>
    <source>
        <strain evidence="2 3">CBS 144469</strain>
    </source>
</reference>
<name>A0A8H6LV63_9AGAR</name>
<keyword evidence="3" id="KW-1185">Reference proteome</keyword>
<protein>
    <submittedName>
        <fullName evidence="2">Uncharacterized protein</fullName>
    </submittedName>
</protein>
<accession>A0A8H6LV63</accession>